<protein>
    <recommendedName>
        <fullName evidence="3">WGR domain-containing protein</fullName>
    </recommendedName>
</protein>
<evidence type="ECO:0000313" key="2">
    <source>
        <dbReference type="Proteomes" id="UP000612899"/>
    </source>
</evidence>
<organism evidence="1 2">
    <name type="scientific">Rhizocola hellebori</name>
    <dbReference type="NCBI Taxonomy" id="1392758"/>
    <lineage>
        <taxon>Bacteria</taxon>
        <taxon>Bacillati</taxon>
        <taxon>Actinomycetota</taxon>
        <taxon>Actinomycetes</taxon>
        <taxon>Micromonosporales</taxon>
        <taxon>Micromonosporaceae</taxon>
        <taxon>Rhizocola</taxon>
    </lineage>
</organism>
<reference evidence="1" key="1">
    <citation type="submission" date="2021-01" db="EMBL/GenBank/DDBJ databases">
        <title>Whole genome shotgun sequence of Rhizocola hellebori NBRC 109834.</title>
        <authorList>
            <person name="Komaki H."/>
            <person name="Tamura T."/>
        </authorList>
    </citation>
    <scope>NUCLEOTIDE SEQUENCE</scope>
    <source>
        <strain evidence="1">NBRC 109834</strain>
    </source>
</reference>
<evidence type="ECO:0000313" key="1">
    <source>
        <dbReference type="EMBL" id="GIH03823.1"/>
    </source>
</evidence>
<proteinExistence type="predicted"/>
<gene>
    <name evidence="1" type="ORF">Rhe02_18900</name>
</gene>
<dbReference type="EMBL" id="BONY01000009">
    <property type="protein sequence ID" value="GIH03823.1"/>
    <property type="molecule type" value="Genomic_DNA"/>
</dbReference>
<keyword evidence="2" id="KW-1185">Reference proteome</keyword>
<accession>A0A8J3VFF1</accession>
<comment type="caution">
    <text evidence="1">The sequence shown here is derived from an EMBL/GenBank/DDBJ whole genome shotgun (WGS) entry which is preliminary data.</text>
</comment>
<dbReference type="AlphaFoldDB" id="A0A8J3VFF1"/>
<evidence type="ECO:0008006" key="3">
    <source>
        <dbReference type="Google" id="ProtNLM"/>
    </source>
</evidence>
<dbReference type="Proteomes" id="UP000612899">
    <property type="component" value="Unassembled WGS sequence"/>
</dbReference>
<sequence length="167" mass="18841">MIKLYRRDADGVLHYHESWTDSEENLVVEHWGRVGERGESVQFEIPEGVSEDEAVEDMLAQARKDGFAELSRRDHRLIEVQYDLEDSWGTMDDLAVRNKVDALLNEELGWHGLGEWAGSSMGSGQMEIAYVVVDADEAIRVVTSALQASDLPMYSRINVQADEPDTD</sequence>
<name>A0A8J3VFF1_9ACTN</name>